<gene>
    <name evidence="2" type="ORF">PCOR1329_LOCUS22859</name>
</gene>
<organism evidence="2 3">
    <name type="scientific">Prorocentrum cordatum</name>
    <dbReference type="NCBI Taxonomy" id="2364126"/>
    <lineage>
        <taxon>Eukaryota</taxon>
        <taxon>Sar</taxon>
        <taxon>Alveolata</taxon>
        <taxon>Dinophyceae</taxon>
        <taxon>Prorocentrales</taxon>
        <taxon>Prorocentraceae</taxon>
        <taxon>Prorocentrum</taxon>
    </lineage>
</organism>
<reference evidence="2" key="1">
    <citation type="submission" date="2023-10" db="EMBL/GenBank/DDBJ databases">
        <authorList>
            <person name="Chen Y."/>
            <person name="Shah S."/>
            <person name="Dougan E. K."/>
            <person name="Thang M."/>
            <person name="Chan C."/>
        </authorList>
    </citation>
    <scope>NUCLEOTIDE SEQUENCE [LARGE SCALE GENOMIC DNA]</scope>
</reference>
<sequence length="404" mass="42225">PFSLKPFRPKLVTSRCGTRCSLMRPLVLSAAAAVLLQQASLPRAAPDAKTTTVAGVPHGGAQCATAWDCALGGVCDSGQCKCDVWFTGGNCTLLNLARARRNNGFNMTGLGWSSWGGHAVPDEQANGWVGLFSLMADKCGLRDYHSNSESIMAFAQEVDGPYTLREPSDPDAAANVAVPPPSHCTQIKRHPSGEYHLWHIFAGGMDNGSSRDPQPARKSCSSGPGSRSSLPPQEAGGFQQQLFIHTSRTPRGPWSQHGTPVEIRTVRGTTAVQASCAAPYYFQNGSALAVWGGGACPQGWGGTGGAHGGGVGCLWAAAAAQWQGPYRQLGGPPGDPVTHPENEDPAIFMDLRGGQGIPMPLPFAPSPRQGGSWAALVGTAGFGPRSWSECALGEARGAESTRIV</sequence>
<accession>A0ABN9RTD3</accession>
<evidence type="ECO:0000313" key="3">
    <source>
        <dbReference type="Proteomes" id="UP001189429"/>
    </source>
</evidence>
<feature type="region of interest" description="Disordered" evidence="1">
    <location>
        <begin position="206"/>
        <end position="236"/>
    </location>
</feature>
<keyword evidence="3" id="KW-1185">Reference proteome</keyword>
<dbReference type="EMBL" id="CAUYUJ010007678">
    <property type="protein sequence ID" value="CAK0821634.1"/>
    <property type="molecule type" value="Genomic_DNA"/>
</dbReference>
<feature type="non-terminal residue" evidence="2">
    <location>
        <position position="1"/>
    </location>
</feature>
<protein>
    <submittedName>
        <fullName evidence="2">Uncharacterized protein</fullName>
    </submittedName>
</protein>
<evidence type="ECO:0000313" key="2">
    <source>
        <dbReference type="EMBL" id="CAK0821634.1"/>
    </source>
</evidence>
<name>A0ABN9RTD3_9DINO</name>
<feature type="compositionally biased region" description="Low complexity" evidence="1">
    <location>
        <begin position="219"/>
        <end position="232"/>
    </location>
</feature>
<comment type="caution">
    <text evidence="2">The sequence shown here is derived from an EMBL/GenBank/DDBJ whole genome shotgun (WGS) entry which is preliminary data.</text>
</comment>
<dbReference type="Proteomes" id="UP001189429">
    <property type="component" value="Unassembled WGS sequence"/>
</dbReference>
<proteinExistence type="predicted"/>
<evidence type="ECO:0000256" key="1">
    <source>
        <dbReference type="SAM" id="MobiDB-lite"/>
    </source>
</evidence>